<dbReference type="InterPro" id="IPR035959">
    <property type="entry name" value="RutC-like_sf"/>
</dbReference>
<evidence type="ECO:0000313" key="2">
    <source>
        <dbReference type="EMBL" id="MCQ8185545.1"/>
    </source>
</evidence>
<gene>
    <name evidence="2" type="ORF">NOG11_09060</name>
</gene>
<reference evidence="2" key="1">
    <citation type="submission" date="2022-07" db="EMBL/GenBank/DDBJ databases">
        <title>Parvularcula maris sp. nov., an algicidal bacterium isolated from seawater.</title>
        <authorList>
            <person name="Li F."/>
        </authorList>
    </citation>
    <scope>NUCLEOTIDE SEQUENCE</scope>
    <source>
        <strain evidence="2">BGMRC 0090</strain>
    </source>
</reference>
<evidence type="ECO:0000259" key="1">
    <source>
        <dbReference type="Pfam" id="PF14588"/>
    </source>
</evidence>
<dbReference type="SUPFAM" id="SSF55298">
    <property type="entry name" value="YjgF-like"/>
    <property type="match status" value="1"/>
</dbReference>
<comment type="caution">
    <text evidence="2">The sequence shown here is derived from an EMBL/GenBank/DDBJ whole genome shotgun (WGS) entry which is preliminary data.</text>
</comment>
<organism evidence="2 3">
    <name type="scientific">Parvularcula maris</name>
    <dbReference type="NCBI Taxonomy" id="2965077"/>
    <lineage>
        <taxon>Bacteria</taxon>
        <taxon>Pseudomonadati</taxon>
        <taxon>Pseudomonadota</taxon>
        <taxon>Alphaproteobacteria</taxon>
        <taxon>Parvularculales</taxon>
        <taxon>Parvularculaceae</taxon>
        <taxon>Parvularcula</taxon>
    </lineage>
</organism>
<sequence>MTTVEEKLAEKGYTLPEPAAPLASYVPFVKSRNLLFISGQLPMQNGEIMTGHVGTDLSVEEGAKAAELCAVNIIAQIGAALTRDFGRLRDVVKLEGFVSCGPDFTQHPEVINGASELFAHVFCSRGSHCRTAVGVPSLPRGAAVEIAAVISID</sequence>
<keyword evidence="3" id="KW-1185">Reference proteome</keyword>
<dbReference type="Proteomes" id="UP001142610">
    <property type="component" value="Unassembled WGS sequence"/>
</dbReference>
<dbReference type="AlphaFoldDB" id="A0A9X2L9G5"/>
<dbReference type="InterPro" id="IPR013813">
    <property type="entry name" value="Endoribo_LPSP/chorism_mut-like"/>
</dbReference>
<dbReference type="Gene3D" id="3.30.1330.40">
    <property type="entry name" value="RutC-like"/>
    <property type="match status" value="1"/>
</dbReference>
<dbReference type="RefSeq" id="WP_256619434.1">
    <property type="nucleotide sequence ID" value="NZ_JANIBC010000006.1"/>
</dbReference>
<proteinExistence type="predicted"/>
<name>A0A9X2L9G5_9PROT</name>
<dbReference type="EMBL" id="JANIBC010000006">
    <property type="protein sequence ID" value="MCQ8185545.1"/>
    <property type="molecule type" value="Genomic_DNA"/>
</dbReference>
<dbReference type="PANTHER" id="PTHR43760">
    <property type="entry name" value="ENDORIBONUCLEASE-RELATED"/>
    <property type="match status" value="1"/>
</dbReference>
<dbReference type="PANTHER" id="PTHR43760:SF1">
    <property type="entry name" value="ENDORIBONUCLEASE L-PSP_CHORISMATE MUTASE-LIKE DOMAIN-CONTAINING PROTEIN"/>
    <property type="match status" value="1"/>
</dbReference>
<protein>
    <submittedName>
        <fullName evidence="2">RidA family protein</fullName>
    </submittedName>
</protein>
<feature type="domain" description="Endoribonuclease L-PSP/chorismate mutase-like" evidence="1">
    <location>
        <begin position="6"/>
        <end position="140"/>
    </location>
</feature>
<dbReference type="CDD" id="cd02199">
    <property type="entry name" value="YjgF_YER057c_UK114_like_1"/>
    <property type="match status" value="1"/>
</dbReference>
<evidence type="ECO:0000313" key="3">
    <source>
        <dbReference type="Proteomes" id="UP001142610"/>
    </source>
</evidence>
<dbReference type="Pfam" id="PF14588">
    <property type="entry name" value="YjgF_endoribonc"/>
    <property type="match status" value="1"/>
</dbReference>
<accession>A0A9X2L9G5</accession>